<dbReference type="EMBL" id="HBUF01220670">
    <property type="protein sequence ID" value="CAG6669287.1"/>
    <property type="molecule type" value="Transcribed_RNA"/>
</dbReference>
<organism evidence="1">
    <name type="scientific">Cacopsylla melanoneura</name>
    <dbReference type="NCBI Taxonomy" id="428564"/>
    <lineage>
        <taxon>Eukaryota</taxon>
        <taxon>Metazoa</taxon>
        <taxon>Ecdysozoa</taxon>
        <taxon>Arthropoda</taxon>
        <taxon>Hexapoda</taxon>
        <taxon>Insecta</taxon>
        <taxon>Pterygota</taxon>
        <taxon>Neoptera</taxon>
        <taxon>Paraneoptera</taxon>
        <taxon>Hemiptera</taxon>
        <taxon>Sternorrhyncha</taxon>
        <taxon>Psylloidea</taxon>
        <taxon>Psyllidae</taxon>
        <taxon>Psyllinae</taxon>
        <taxon>Cacopsylla</taxon>
    </lineage>
</organism>
<sequence length="105" mass="12448">MNYTHFKSFRVRTVGIPWPHNLRCVCLLKGYFLSESNESGFILTTKKMCFTKLFNDFCSQQIASVVCTPFCFHNRFQICAWWLFLGLEENKLKIPIFSFLETFLQ</sequence>
<reference evidence="1" key="1">
    <citation type="submission" date="2021-05" db="EMBL/GenBank/DDBJ databases">
        <authorList>
            <person name="Alioto T."/>
            <person name="Alioto T."/>
            <person name="Gomez Garrido J."/>
        </authorList>
    </citation>
    <scope>NUCLEOTIDE SEQUENCE</scope>
</reference>
<dbReference type="EMBL" id="HBUF01220668">
    <property type="protein sequence ID" value="CAG6669285.1"/>
    <property type="molecule type" value="Transcribed_RNA"/>
</dbReference>
<protein>
    <submittedName>
        <fullName evidence="1">Uncharacterized protein</fullName>
    </submittedName>
</protein>
<accession>A0A8D8WS83</accession>
<name>A0A8D8WS83_9HEMI</name>
<dbReference type="EMBL" id="HBUF01220669">
    <property type="protein sequence ID" value="CAG6669286.1"/>
    <property type="molecule type" value="Transcribed_RNA"/>
</dbReference>
<proteinExistence type="predicted"/>
<dbReference type="EMBL" id="HBUF01220671">
    <property type="protein sequence ID" value="CAG6669288.1"/>
    <property type="molecule type" value="Transcribed_RNA"/>
</dbReference>
<evidence type="ECO:0000313" key="1">
    <source>
        <dbReference type="EMBL" id="CAG6669288.1"/>
    </source>
</evidence>
<dbReference type="AlphaFoldDB" id="A0A8D8WS83"/>